<dbReference type="PANTHER" id="PTHR23291:SF50">
    <property type="entry name" value="PROTEIN LIFEGUARD 4"/>
    <property type="match status" value="1"/>
</dbReference>
<evidence type="ECO:0000256" key="6">
    <source>
        <dbReference type="RuleBase" id="RU004379"/>
    </source>
</evidence>
<keyword evidence="5 6" id="KW-0472">Membrane</keyword>
<dbReference type="EMBL" id="PYLP01000001">
    <property type="protein sequence ID" value="PST42163.1"/>
    <property type="molecule type" value="Genomic_DNA"/>
</dbReference>
<keyword evidence="3 6" id="KW-0812">Transmembrane</keyword>
<keyword evidence="8" id="KW-1185">Reference proteome</keyword>
<dbReference type="Proteomes" id="UP000241201">
    <property type="component" value="Unassembled WGS sequence"/>
</dbReference>
<sequence length="230" mass="25906">MNMDNKTYEYVEDRSMTIQQYINNIFKWMIIGVLTTFMTAFALEKSSFMSYAGMLPLILIIFQFAVVIGLSRRLMTMKPITAKVLYMIYSVITGVTFSYVIASYTSFSVALAFLVAAIYFGVLVVLGTVIKMDLTRIGTICLAGLFVYIIFSVIVMIFHLGVGTLIMPLISLALFAGITAYDMQKSLQFYNHASSNPEMLEKLSIYGAFNLYLDFVNIFLDILQLLGDNK</sequence>
<dbReference type="AlphaFoldDB" id="A0A2T3G3R3"/>
<reference evidence="8" key="1">
    <citation type="submission" date="2018-03" db="EMBL/GenBank/DDBJ databases">
        <title>Lachnoclostridium SNUG30370 gen.nov., sp.nov., isolated from human faeces.</title>
        <authorList>
            <person name="Seo B."/>
            <person name="Jeon K."/>
            <person name="Ko G."/>
        </authorList>
    </citation>
    <scope>NUCLEOTIDE SEQUENCE [LARGE SCALE GENOMIC DNA]</scope>
    <source>
        <strain evidence="8">SNUG30370</strain>
    </source>
</reference>
<keyword evidence="4 6" id="KW-1133">Transmembrane helix</keyword>
<feature type="transmembrane region" description="Helical" evidence="6">
    <location>
        <begin position="21"/>
        <end position="42"/>
    </location>
</feature>
<proteinExistence type="inferred from homology"/>
<dbReference type="GO" id="GO:0005886">
    <property type="term" value="C:plasma membrane"/>
    <property type="evidence" value="ECO:0007669"/>
    <property type="project" value="TreeGrafter"/>
</dbReference>
<accession>A0A2T3G3R3</accession>
<gene>
    <name evidence="7" type="ORF">C7U55_00990</name>
</gene>
<evidence type="ECO:0000313" key="8">
    <source>
        <dbReference type="Proteomes" id="UP000241201"/>
    </source>
</evidence>
<evidence type="ECO:0000256" key="5">
    <source>
        <dbReference type="ARBA" id="ARBA00023136"/>
    </source>
</evidence>
<name>A0A2T3G3R3_9FIRM</name>
<feature type="transmembrane region" description="Helical" evidence="6">
    <location>
        <begin position="48"/>
        <end position="70"/>
    </location>
</feature>
<dbReference type="CDD" id="cd10432">
    <property type="entry name" value="BI-1-like_bacterial"/>
    <property type="match status" value="1"/>
</dbReference>
<evidence type="ECO:0000256" key="4">
    <source>
        <dbReference type="ARBA" id="ARBA00022989"/>
    </source>
</evidence>
<feature type="transmembrane region" description="Helical" evidence="6">
    <location>
        <begin position="137"/>
        <end position="159"/>
    </location>
</feature>
<dbReference type="PANTHER" id="PTHR23291">
    <property type="entry name" value="BAX INHIBITOR-RELATED"/>
    <property type="match status" value="1"/>
</dbReference>
<dbReference type="InterPro" id="IPR006214">
    <property type="entry name" value="Bax_inhibitor_1-related"/>
</dbReference>
<protein>
    <submittedName>
        <fullName evidence="7">BAX inhibitor (BI)-1/YccA family protein</fullName>
    </submittedName>
</protein>
<comment type="caution">
    <text evidence="7">The sequence shown here is derived from an EMBL/GenBank/DDBJ whole genome shotgun (WGS) entry which is preliminary data.</text>
</comment>
<comment type="similarity">
    <text evidence="2 6">Belongs to the BI1 family.</text>
</comment>
<evidence type="ECO:0000313" key="7">
    <source>
        <dbReference type="EMBL" id="PST42163.1"/>
    </source>
</evidence>
<feature type="transmembrane region" description="Helical" evidence="6">
    <location>
        <begin position="107"/>
        <end position="130"/>
    </location>
</feature>
<feature type="transmembrane region" description="Helical" evidence="6">
    <location>
        <begin position="82"/>
        <end position="101"/>
    </location>
</feature>
<feature type="transmembrane region" description="Helical" evidence="6">
    <location>
        <begin position="165"/>
        <end position="183"/>
    </location>
</feature>
<evidence type="ECO:0000256" key="3">
    <source>
        <dbReference type="ARBA" id="ARBA00022692"/>
    </source>
</evidence>
<organism evidence="7 8">
    <name type="scientific">Faecalibacillus faecis</name>
    <dbReference type="NCBI Taxonomy" id="1982628"/>
    <lineage>
        <taxon>Bacteria</taxon>
        <taxon>Bacillati</taxon>
        <taxon>Bacillota</taxon>
        <taxon>Erysipelotrichia</taxon>
        <taxon>Erysipelotrichales</taxon>
        <taxon>Coprobacillaceae</taxon>
        <taxon>Faecalibacillus</taxon>
    </lineage>
</organism>
<dbReference type="Pfam" id="PF01027">
    <property type="entry name" value="Bax1-I"/>
    <property type="match status" value="1"/>
</dbReference>
<evidence type="ECO:0000256" key="2">
    <source>
        <dbReference type="ARBA" id="ARBA00010350"/>
    </source>
</evidence>
<evidence type="ECO:0000256" key="1">
    <source>
        <dbReference type="ARBA" id="ARBA00004141"/>
    </source>
</evidence>
<comment type="subcellular location">
    <subcellularLocation>
        <location evidence="1">Membrane</location>
        <topology evidence="1">Multi-pass membrane protein</topology>
    </subcellularLocation>
</comment>